<dbReference type="InterPro" id="IPR003374">
    <property type="entry name" value="ApbE-like_sf"/>
</dbReference>
<evidence type="ECO:0000256" key="11">
    <source>
        <dbReference type="PIRSR" id="PIRSR006268-2"/>
    </source>
</evidence>
<organism evidence="13 14">
    <name type="scientific">Fusobacterium animalis ATCC 51191</name>
    <dbReference type="NCBI Taxonomy" id="997347"/>
    <lineage>
        <taxon>Bacteria</taxon>
        <taxon>Fusobacteriati</taxon>
        <taxon>Fusobacteriota</taxon>
        <taxon>Fusobacteriia</taxon>
        <taxon>Fusobacteriales</taxon>
        <taxon>Fusobacteriaceae</taxon>
        <taxon>Fusobacterium</taxon>
    </lineage>
</organism>
<evidence type="ECO:0000256" key="3">
    <source>
        <dbReference type="ARBA" id="ARBA00022630"/>
    </source>
</evidence>
<dbReference type="PANTHER" id="PTHR30040">
    <property type="entry name" value="THIAMINE BIOSYNTHESIS LIPOPROTEIN APBE"/>
    <property type="match status" value="1"/>
</dbReference>
<keyword evidence="5 10" id="KW-0479">Metal-binding</keyword>
<dbReference type="GO" id="GO:0046872">
    <property type="term" value="F:metal ion binding"/>
    <property type="evidence" value="ECO:0007669"/>
    <property type="project" value="UniProtKB-UniRule"/>
</dbReference>
<evidence type="ECO:0000313" key="13">
    <source>
        <dbReference type="EMBL" id="EGQ80874.1"/>
    </source>
</evidence>
<accession>F9EJH7</accession>
<dbReference type="AlphaFoldDB" id="F9EJH7"/>
<evidence type="ECO:0000256" key="2">
    <source>
        <dbReference type="ARBA" id="ARBA00016337"/>
    </source>
</evidence>
<proteinExistence type="inferred from homology"/>
<evidence type="ECO:0000256" key="8">
    <source>
        <dbReference type="ARBA" id="ARBA00031306"/>
    </source>
</evidence>
<dbReference type="PATRIC" id="fig|997347.4.peg.78"/>
<comment type="caution">
    <text evidence="13">The sequence shown here is derived from an EMBL/GenBank/DDBJ whole genome shotgun (WGS) entry which is preliminary data.</text>
</comment>
<name>F9EJH7_9FUSO</name>
<feature type="binding site" evidence="11">
    <location>
        <position position="176"/>
    </location>
    <ligand>
        <name>Mg(2+)</name>
        <dbReference type="ChEBI" id="CHEBI:18420"/>
    </ligand>
</feature>
<feature type="binding site" evidence="11">
    <location>
        <position position="292"/>
    </location>
    <ligand>
        <name>Mg(2+)</name>
        <dbReference type="ChEBI" id="CHEBI:18420"/>
    </ligand>
</feature>
<dbReference type="GO" id="GO:0016740">
    <property type="term" value="F:transferase activity"/>
    <property type="evidence" value="ECO:0007669"/>
    <property type="project" value="UniProtKB-UniRule"/>
</dbReference>
<comment type="function">
    <text evidence="12">Flavin transferase that catalyzes the transfer of the FMN moiety of FAD and its covalent binding to the hydroxyl group of a threonine residue in a target flavoprotein.</text>
</comment>
<comment type="similarity">
    <text evidence="10 12">Belongs to the ApbE family.</text>
</comment>
<evidence type="ECO:0000256" key="4">
    <source>
        <dbReference type="ARBA" id="ARBA00022679"/>
    </source>
</evidence>
<evidence type="ECO:0000256" key="12">
    <source>
        <dbReference type="RuleBase" id="RU363002"/>
    </source>
</evidence>
<evidence type="ECO:0000313" key="14">
    <source>
        <dbReference type="Proteomes" id="UP000005392"/>
    </source>
</evidence>
<evidence type="ECO:0000256" key="5">
    <source>
        <dbReference type="ARBA" id="ARBA00022723"/>
    </source>
</evidence>
<comment type="catalytic activity">
    <reaction evidence="9 10 12">
        <text>L-threonyl-[protein] + FAD = FMN-L-threonyl-[protein] + AMP + H(+)</text>
        <dbReference type="Rhea" id="RHEA:36847"/>
        <dbReference type="Rhea" id="RHEA-COMP:11060"/>
        <dbReference type="Rhea" id="RHEA-COMP:11061"/>
        <dbReference type="ChEBI" id="CHEBI:15378"/>
        <dbReference type="ChEBI" id="CHEBI:30013"/>
        <dbReference type="ChEBI" id="CHEBI:57692"/>
        <dbReference type="ChEBI" id="CHEBI:74257"/>
        <dbReference type="ChEBI" id="CHEBI:456215"/>
        <dbReference type="EC" id="2.7.1.180"/>
    </reaction>
</comment>
<protein>
    <recommendedName>
        <fullName evidence="2 10">FAD:protein FMN transferase</fullName>
        <ecNumber evidence="1 10">2.7.1.180</ecNumber>
    </recommendedName>
    <alternativeName>
        <fullName evidence="8 10">Flavin transferase</fullName>
    </alternativeName>
</protein>
<comment type="cofactor">
    <cofactor evidence="11">
        <name>Mg(2+)</name>
        <dbReference type="ChEBI" id="CHEBI:18420"/>
    </cofactor>
    <cofactor evidence="11">
        <name>Mn(2+)</name>
        <dbReference type="ChEBI" id="CHEBI:29035"/>
    </cofactor>
    <text evidence="11">Magnesium. Can also use manganese.</text>
</comment>
<dbReference type="EMBL" id="AFQD01000012">
    <property type="protein sequence ID" value="EGQ80874.1"/>
    <property type="molecule type" value="Genomic_DNA"/>
</dbReference>
<dbReference type="EC" id="2.7.1.180" evidence="1 10"/>
<dbReference type="Proteomes" id="UP000005392">
    <property type="component" value="Unassembled WGS sequence"/>
</dbReference>
<dbReference type="PANTHER" id="PTHR30040:SF2">
    <property type="entry name" value="FAD:PROTEIN FMN TRANSFERASE"/>
    <property type="match status" value="1"/>
</dbReference>
<keyword evidence="3 10" id="KW-0285">Flavoprotein</keyword>
<keyword evidence="7 10" id="KW-0460">Magnesium</keyword>
<dbReference type="PIRSF" id="PIRSF006268">
    <property type="entry name" value="ApbE"/>
    <property type="match status" value="1"/>
</dbReference>
<reference evidence="13 14" key="1">
    <citation type="submission" date="2011-05" db="EMBL/GenBank/DDBJ databases">
        <authorList>
            <person name="Muzny D."/>
            <person name="Qin X."/>
            <person name="Deng J."/>
            <person name="Jiang H."/>
            <person name="Liu Y."/>
            <person name="Qu J."/>
            <person name="Song X.-Z."/>
            <person name="Zhang L."/>
            <person name="Thornton R."/>
            <person name="Coyle M."/>
            <person name="Francisco L."/>
            <person name="Jackson L."/>
            <person name="Javaid M."/>
            <person name="Korchina V."/>
            <person name="Kovar C."/>
            <person name="Mata R."/>
            <person name="Mathew T."/>
            <person name="Ngo R."/>
            <person name="Nguyen L."/>
            <person name="Nguyen N."/>
            <person name="Okwuonu G."/>
            <person name="Ongeri F."/>
            <person name="Pham C."/>
            <person name="Simmons D."/>
            <person name="Wilczek-Boney K."/>
            <person name="Hale W."/>
            <person name="Jakkamsetti A."/>
            <person name="Pham P."/>
            <person name="Ruth R."/>
            <person name="San Lucas F."/>
            <person name="Warren J."/>
            <person name="Zhang J."/>
            <person name="Zhao Z."/>
            <person name="Zhou C."/>
            <person name="Zhu D."/>
            <person name="Lee S."/>
            <person name="Bess C."/>
            <person name="Blankenburg K."/>
            <person name="Forbes L."/>
            <person name="Fu Q."/>
            <person name="Gubbala S."/>
            <person name="Hirani K."/>
            <person name="Jayaseelan J.C."/>
            <person name="Lara F."/>
            <person name="Munidasa M."/>
            <person name="Palculict T."/>
            <person name="Patil S."/>
            <person name="Pu L.-L."/>
            <person name="Saada N."/>
            <person name="Tang L."/>
            <person name="Weissenberger G."/>
            <person name="Zhu Y."/>
            <person name="Hemphill L."/>
            <person name="Shang Y."/>
            <person name="Youmans B."/>
            <person name="Ayvaz T."/>
            <person name="Ross M."/>
            <person name="Santibanez J."/>
            <person name="Aqrawi P."/>
            <person name="Gross S."/>
            <person name="Joshi V."/>
            <person name="Fowler G."/>
            <person name="Nazareth L."/>
            <person name="Reid J."/>
            <person name="Worley K."/>
            <person name="Petrosino J."/>
            <person name="Highlander S."/>
            <person name="Gibbs R."/>
        </authorList>
    </citation>
    <scope>NUCLEOTIDE SEQUENCE [LARGE SCALE GENOMIC DNA]</scope>
    <source>
        <strain evidence="13 14">ATCC 51191</strain>
    </source>
</reference>
<keyword evidence="12 13" id="KW-0449">Lipoprotein</keyword>
<evidence type="ECO:0000256" key="6">
    <source>
        <dbReference type="ARBA" id="ARBA00022827"/>
    </source>
</evidence>
<evidence type="ECO:0000256" key="7">
    <source>
        <dbReference type="ARBA" id="ARBA00022842"/>
    </source>
</evidence>
<keyword evidence="12" id="KW-0472">Membrane</keyword>
<keyword evidence="14" id="KW-1185">Reference proteome</keyword>
<evidence type="ECO:0000256" key="1">
    <source>
        <dbReference type="ARBA" id="ARBA00011955"/>
    </source>
</evidence>
<comment type="subcellular location">
    <subcellularLocation>
        <location evidence="12">Cell inner membrane</location>
        <topology evidence="12">Lipid-anchor</topology>
        <orientation evidence="12">Periplasmic side</orientation>
    </subcellularLocation>
</comment>
<evidence type="ECO:0000256" key="9">
    <source>
        <dbReference type="ARBA" id="ARBA00048540"/>
    </source>
</evidence>
<keyword evidence="6 10" id="KW-0274">FAD</keyword>
<dbReference type="PROSITE" id="PS51257">
    <property type="entry name" value="PROKAR_LIPOPROTEIN"/>
    <property type="match status" value="1"/>
</dbReference>
<keyword evidence="4 10" id="KW-0808">Transferase</keyword>
<dbReference type="Gene3D" id="3.10.520.10">
    <property type="entry name" value="ApbE-like domains"/>
    <property type="match status" value="1"/>
</dbReference>
<feature type="binding site" evidence="11">
    <location>
        <position position="288"/>
    </location>
    <ligand>
        <name>Mg(2+)</name>
        <dbReference type="ChEBI" id="CHEBI:18420"/>
    </ligand>
</feature>
<gene>
    <name evidence="13" type="primary">apbE</name>
    <name evidence="13" type="ORF">HMPREF9094_0081</name>
</gene>
<keyword evidence="12" id="KW-1003">Cell membrane</keyword>
<dbReference type="SUPFAM" id="SSF143631">
    <property type="entry name" value="ApbE-like"/>
    <property type="match status" value="1"/>
</dbReference>
<evidence type="ECO:0000256" key="10">
    <source>
        <dbReference type="PIRNR" id="PIRNR006268"/>
    </source>
</evidence>
<dbReference type="STRING" id="76859.RN98_00020"/>
<dbReference type="InterPro" id="IPR024932">
    <property type="entry name" value="ApbE"/>
</dbReference>
<sequence>MKNKFIVFVLLLLGIFLVSCGKKIEKIEESKFLFGTYIKIIVYSDNKEKAMKSIEKAFNEIQRIDEKYNSKSEGSLIYNLNNSDNKTVKLDEEGIKLFEGVKKAYELSEHKYDVTIAPLLELWGFTDETIELPDLKLPTKEEIEFTKTFVDFNKVKISDDGTLTIESPVKEIDTGSFLKGYAISRAKEVLKDEGIKSAFITSISSIEVIGTKPENKPWKIGLQNPENQSEMIGIVSLKDRAMGVSGDYQTYVEIDGKMYHHILDKDTGYPVQDKKMVVVLCNNAFDADLLSTTFFLMPIDKVISYVDSREDLDVLIVDRDMNIITSKNFKYEKVKIKIKTCKYIEIKI</sequence>
<keyword evidence="12" id="KW-0997">Cell inner membrane</keyword>
<dbReference type="Pfam" id="PF02424">
    <property type="entry name" value="ApbE"/>
    <property type="match status" value="1"/>
</dbReference>
<dbReference type="HOGENOM" id="CLU_044403_1_3_0"/>
<dbReference type="GO" id="GO:0005886">
    <property type="term" value="C:plasma membrane"/>
    <property type="evidence" value="ECO:0007669"/>
    <property type="project" value="UniProtKB-SubCell"/>
</dbReference>